<dbReference type="EMBL" id="CAJVPM010013536">
    <property type="protein sequence ID" value="CAG8595467.1"/>
    <property type="molecule type" value="Genomic_DNA"/>
</dbReference>
<name>A0ACA9MIY2_9GLOM</name>
<gene>
    <name evidence="1" type="ORF">SCALOS_LOCUS6735</name>
</gene>
<dbReference type="Proteomes" id="UP000789860">
    <property type="component" value="Unassembled WGS sequence"/>
</dbReference>
<feature type="non-terminal residue" evidence="1">
    <location>
        <position position="303"/>
    </location>
</feature>
<keyword evidence="2" id="KW-1185">Reference proteome</keyword>
<proteinExistence type="predicted"/>
<comment type="caution">
    <text evidence="1">The sequence shown here is derived from an EMBL/GenBank/DDBJ whole genome shotgun (WGS) entry which is preliminary data.</text>
</comment>
<evidence type="ECO:0000313" key="1">
    <source>
        <dbReference type="EMBL" id="CAG8595467.1"/>
    </source>
</evidence>
<protein>
    <submittedName>
        <fullName evidence="1">2233_t:CDS:1</fullName>
    </submittedName>
</protein>
<sequence length="303" mass="37169">MSLIHSKLYLEIYYNVIDIVLYEIFEVDIFYIKKPVKTFYGIIHICNDFYTYFRVEFAKQFYKKFDLNERIFPLNCIRKNCKIIGKSIETEYCGSLWDLLNSFKNDYFQFEEYHNDLPVALYRCEYEYHKNKSVEKYFEILRNVKLFFFKIHDYYENYREKRINEACKNFKNLVMKKWENEKNFIIFEEYDSDDSINNDRDKDFIGKYEEFNILVRCKYREKNKISVGDIERLDAFRKNYYNDHIGILVTNKGYSRNAKNEGKKMNILMCNTENMFRIILKEIKIRKKKIKEGNHQSQELVVQ</sequence>
<reference evidence="1" key="1">
    <citation type="submission" date="2021-06" db="EMBL/GenBank/DDBJ databases">
        <authorList>
            <person name="Kallberg Y."/>
            <person name="Tangrot J."/>
            <person name="Rosling A."/>
        </authorList>
    </citation>
    <scope>NUCLEOTIDE SEQUENCE</scope>
    <source>
        <strain evidence="1">AU212A</strain>
    </source>
</reference>
<organism evidence="1 2">
    <name type="scientific">Scutellospora calospora</name>
    <dbReference type="NCBI Taxonomy" id="85575"/>
    <lineage>
        <taxon>Eukaryota</taxon>
        <taxon>Fungi</taxon>
        <taxon>Fungi incertae sedis</taxon>
        <taxon>Mucoromycota</taxon>
        <taxon>Glomeromycotina</taxon>
        <taxon>Glomeromycetes</taxon>
        <taxon>Diversisporales</taxon>
        <taxon>Gigasporaceae</taxon>
        <taxon>Scutellospora</taxon>
    </lineage>
</organism>
<accession>A0ACA9MIY2</accession>
<evidence type="ECO:0000313" key="2">
    <source>
        <dbReference type="Proteomes" id="UP000789860"/>
    </source>
</evidence>